<name>A0A9P0MMR4_NEZVI</name>
<keyword evidence="1" id="KW-1133">Transmembrane helix</keyword>
<protein>
    <submittedName>
        <fullName evidence="2">Uncharacterized protein</fullName>
    </submittedName>
</protein>
<dbReference type="OrthoDB" id="10534542at2759"/>
<gene>
    <name evidence="2" type="ORF">NEZAVI_LOCUS10166</name>
</gene>
<evidence type="ECO:0000313" key="2">
    <source>
        <dbReference type="EMBL" id="CAH1401063.1"/>
    </source>
</evidence>
<keyword evidence="1" id="KW-0472">Membrane</keyword>
<dbReference type="AlphaFoldDB" id="A0A9P0MMR4"/>
<dbReference type="Proteomes" id="UP001152798">
    <property type="component" value="Chromosome 5"/>
</dbReference>
<feature type="transmembrane region" description="Helical" evidence="1">
    <location>
        <begin position="101"/>
        <end position="124"/>
    </location>
</feature>
<reference evidence="2" key="1">
    <citation type="submission" date="2022-01" db="EMBL/GenBank/DDBJ databases">
        <authorList>
            <person name="King R."/>
        </authorList>
    </citation>
    <scope>NUCLEOTIDE SEQUENCE</scope>
</reference>
<keyword evidence="1" id="KW-0812">Transmembrane</keyword>
<accession>A0A9P0MMR4</accession>
<dbReference type="EMBL" id="OV725081">
    <property type="protein sequence ID" value="CAH1401063.1"/>
    <property type="molecule type" value="Genomic_DNA"/>
</dbReference>
<proteinExistence type="predicted"/>
<keyword evidence="3" id="KW-1185">Reference proteome</keyword>
<sequence length="125" mass="14500">MADKYRYCSQIFSNFRQILQQSKSLKTLQSNQNQGGMHTMSSHRHTNRGNGVNEICEKDKNMFRLSLAMCGPDSPQGFEVYTEIQTSISFDRQKWILINKFIILLWINDIITLCLALAIVEYLMS</sequence>
<evidence type="ECO:0000256" key="1">
    <source>
        <dbReference type="SAM" id="Phobius"/>
    </source>
</evidence>
<organism evidence="2 3">
    <name type="scientific">Nezara viridula</name>
    <name type="common">Southern green stink bug</name>
    <name type="synonym">Cimex viridulus</name>
    <dbReference type="NCBI Taxonomy" id="85310"/>
    <lineage>
        <taxon>Eukaryota</taxon>
        <taxon>Metazoa</taxon>
        <taxon>Ecdysozoa</taxon>
        <taxon>Arthropoda</taxon>
        <taxon>Hexapoda</taxon>
        <taxon>Insecta</taxon>
        <taxon>Pterygota</taxon>
        <taxon>Neoptera</taxon>
        <taxon>Paraneoptera</taxon>
        <taxon>Hemiptera</taxon>
        <taxon>Heteroptera</taxon>
        <taxon>Panheteroptera</taxon>
        <taxon>Pentatomomorpha</taxon>
        <taxon>Pentatomoidea</taxon>
        <taxon>Pentatomidae</taxon>
        <taxon>Pentatominae</taxon>
        <taxon>Nezara</taxon>
    </lineage>
</organism>
<evidence type="ECO:0000313" key="3">
    <source>
        <dbReference type="Proteomes" id="UP001152798"/>
    </source>
</evidence>